<evidence type="ECO:0000256" key="1">
    <source>
        <dbReference type="SAM" id="Coils"/>
    </source>
</evidence>
<feature type="compositionally biased region" description="Basic residues" evidence="2">
    <location>
        <begin position="472"/>
        <end position="484"/>
    </location>
</feature>
<feature type="region of interest" description="Disordered" evidence="2">
    <location>
        <begin position="223"/>
        <end position="268"/>
    </location>
</feature>
<feature type="compositionally biased region" description="Polar residues" evidence="2">
    <location>
        <begin position="487"/>
        <end position="507"/>
    </location>
</feature>
<gene>
    <name evidence="3" type="ORF">GQ43DRAFT_440422</name>
</gene>
<dbReference type="OrthoDB" id="5407305at2759"/>
<keyword evidence="4" id="KW-1185">Reference proteome</keyword>
<evidence type="ECO:0000313" key="4">
    <source>
        <dbReference type="Proteomes" id="UP000799536"/>
    </source>
</evidence>
<feature type="compositionally biased region" description="Polar residues" evidence="2">
    <location>
        <begin position="454"/>
        <end position="469"/>
    </location>
</feature>
<feature type="region of interest" description="Disordered" evidence="2">
    <location>
        <begin position="1"/>
        <end position="63"/>
    </location>
</feature>
<evidence type="ECO:0000313" key="3">
    <source>
        <dbReference type="EMBL" id="KAF2201622.1"/>
    </source>
</evidence>
<feature type="coiled-coil region" evidence="1">
    <location>
        <begin position="585"/>
        <end position="612"/>
    </location>
</feature>
<feature type="compositionally biased region" description="Polar residues" evidence="2">
    <location>
        <begin position="234"/>
        <end position="250"/>
    </location>
</feature>
<feature type="region of interest" description="Disordered" evidence="2">
    <location>
        <begin position="366"/>
        <end position="416"/>
    </location>
</feature>
<name>A0A9P4MT27_9PLEO</name>
<dbReference type="EMBL" id="ML993968">
    <property type="protein sequence ID" value="KAF2201622.1"/>
    <property type="molecule type" value="Genomic_DNA"/>
</dbReference>
<feature type="compositionally biased region" description="Basic and acidic residues" evidence="2">
    <location>
        <begin position="1"/>
        <end position="18"/>
    </location>
</feature>
<keyword evidence="1" id="KW-0175">Coiled coil</keyword>
<proteinExistence type="predicted"/>
<evidence type="ECO:0000256" key="2">
    <source>
        <dbReference type="SAM" id="MobiDB-lite"/>
    </source>
</evidence>
<sequence>MIRRPDKAVMAKGKDSRSQSRSSASRKLKPASKIVDPTTPSPGSSKLPRRVATPATATSQLGAHTNAIGQLVDLPAKATSAESTSTASMKRLKSIIHQPTIRSPVLDKPLPSPPVARVVNPASPVKAEVTLIDASVKLPKSIPGTPQGREWQVITPKVVPISHQKSPEARAQGTKYNSMRNAPRRVRIFGTDLASNNPYSSEAFEKVRSYRPGFSMAFESPKSYLEPVSKPSRQRATSSNPTSSGPSDNALSPPGIHLPKGSTGSGKLGSNVNCIGIDSIILGDGVPVLKSTPSQVLTSCTGPEDSGRANLKDDQIPVLPTGQEFVIEQDGAEDSLVTPTRPSKGFRNAYLTKESRHDGSIQLVASRRSQTRPSQIPRQSAGPVTPRTISKLGGPSQYMSKVPASKTASPGPSNNNAVFPKPATLCAVTSISVSHQVNNMSVGRGKMQAATIKGPSTSPTKEPPSQSATKSSLKKSFRSLFHKRQNVDNVNTKTPAQNSQKGLATNQKRASLIGRLKAPGDVTGTTVVTGQGAMQSVFTVGASDTTAKKPTGSAEHIHQDQEKETVQFSSDSVDRLALLEAVHRVTEAMQAVKQAEISAQQAKQHAKEAELQTEMAKLVFDEILTVVGRDLGSIEGIRALLEQASRATFSSPRQ</sequence>
<organism evidence="3 4">
    <name type="scientific">Delitschia confertaspora ATCC 74209</name>
    <dbReference type="NCBI Taxonomy" id="1513339"/>
    <lineage>
        <taxon>Eukaryota</taxon>
        <taxon>Fungi</taxon>
        <taxon>Dikarya</taxon>
        <taxon>Ascomycota</taxon>
        <taxon>Pezizomycotina</taxon>
        <taxon>Dothideomycetes</taxon>
        <taxon>Pleosporomycetidae</taxon>
        <taxon>Pleosporales</taxon>
        <taxon>Delitschiaceae</taxon>
        <taxon>Delitschia</taxon>
    </lineage>
</organism>
<protein>
    <submittedName>
        <fullName evidence="3">Uncharacterized protein</fullName>
    </submittedName>
</protein>
<reference evidence="3" key="1">
    <citation type="journal article" date="2020" name="Stud. Mycol.">
        <title>101 Dothideomycetes genomes: a test case for predicting lifestyles and emergence of pathogens.</title>
        <authorList>
            <person name="Haridas S."/>
            <person name="Albert R."/>
            <person name="Binder M."/>
            <person name="Bloem J."/>
            <person name="Labutti K."/>
            <person name="Salamov A."/>
            <person name="Andreopoulos B."/>
            <person name="Baker S."/>
            <person name="Barry K."/>
            <person name="Bills G."/>
            <person name="Bluhm B."/>
            <person name="Cannon C."/>
            <person name="Castanera R."/>
            <person name="Culley D."/>
            <person name="Daum C."/>
            <person name="Ezra D."/>
            <person name="Gonzalez J."/>
            <person name="Henrissat B."/>
            <person name="Kuo A."/>
            <person name="Liang C."/>
            <person name="Lipzen A."/>
            <person name="Lutzoni F."/>
            <person name="Magnuson J."/>
            <person name="Mondo S."/>
            <person name="Nolan M."/>
            <person name="Ohm R."/>
            <person name="Pangilinan J."/>
            <person name="Park H.-J."/>
            <person name="Ramirez L."/>
            <person name="Alfaro M."/>
            <person name="Sun H."/>
            <person name="Tritt A."/>
            <person name="Yoshinaga Y."/>
            <person name="Zwiers L.-H."/>
            <person name="Turgeon B."/>
            <person name="Goodwin S."/>
            <person name="Spatafora J."/>
            <person name="Crous P."/>
            <person name="Grigoriev I."/>
        </authorList>
    </citation>
    <scope>NUCLEOTIDE SEQUENCE</scope>
    <source>
        <strain evidence="3">ATCC 74209</strain>
    </source>
</reference>
<comment type="caution">
    <text evidence="3">The sequence shown here is derived from an EMBL/GenBank/DDBJ whole genome shotgun (WGS) entry which is preliminary data.</text>
</comment>
<dbReference type="Proteomes" id="UP000799536">
    <property type="component" value="Unassembled WGS sequence"/>
</dbReference>
<dbReference type="AlphaFoldDB" id="A0A9P4MT27"/>
<feature type="compositionally biased region" description="Polar residues" evidence="2">
    <location>
        <begin position="367"/>
        <end position="378"/>
    </location>
</feature>
<feature type="compositionally biased region" description="Polar residues" evidence="2">
    <location>
        <begin position="406"/>
        <end position="416"/>
    </location>
</feature>
<feature type="region of interest" description="Disordered" evidence="2">
    <location>
        <begin position="448"/>
        <end position="507"/>
    </location>
</feature>
<accession>A0A9P4MT27</accession>